<keyword evidence="2" id="KW-1185">Reference proteome</keyword>
<sequence>MERRVPTSRYAGASTAMFAGDYEYYQVCLKSPSGG</sequence>
<proteinExistence type="predicted"/>
<comment type="caution">
    <text evidence="1">The sequence shown here is derived from an EMBL/GenBank/DDBJ whole genome shotgun (WGS) entry which is preliminary data.</text>
</comment>
<accession>A0A9P0JUN4</accession>
<protein>
    <submittedName>
        <fullName evidence="1">Uncharacterized protein</fullName>
    </submittedName>
</protein>
<name>A0A9P0JUN4_ACAOB</name>
<dbReference type="EMBL" id="CAKOFQ010006688">
    <property type="protein sequence ID" value="CAH1960646.1"/>
    <property type="molecule type" value="Genomic_DNA"/>
</dbReference>
<dbReference type="Proteomes" id="UP001152888">
    <property type="component" value="Unassembled WGS sequence"/>
</dbReference>
<reference evidence="1" key="1">
    <citation type="submission" date="2022-03" db="EMBL/GenBank/DDBJ databases">
        <authorList>
            <person name="Sayadi A."/>
        </authorList>
    </citation>
    <scope>NUCLEOTIDE SEQUENCE</scope>
</reference>
<gene>
    <name evidence="1" type="ORF">ACAOBT_LOCUS3714</name>
</gene>
<evidence type="ECO:0000313" key="2">
    <source>
        <dbReference type="Proteomes" id="UP001152888"/>
    </source>
</evidence>
<organism evidence="1 2">
    <name type="scientific">Acanthoscelides obtectus</name>
    <name type="common">Bean weevil</name>
    <name type="synonym">Bruchus obtectus</name>
    <dbReference type="NCBI Taxonomy" id="200917"/>
    <lineage>
        <taxon>Eukaryota</taxon>
        <taxon>Metazoa</taxon>
        <taxon>Ecdysozoa</taxon>
        <taxon>Arthropoda</taxon>
        <taxon>Hexapoda</taxon>
        <taxon>Insecta</taxon>
        <taxon>Pterygota</taxon>
        <taxon>Neoptera</taxon>
        <taxon>Endopterygota</taxon>
        <taxon>Coleoptera</taxon>
        <taxon>Polyphaga</taxon>
        <taxon>Cucujiformia</taxon>
        <taxon>Chrysomeloidea</taxon>
        <taxon>Chrysomelidae</taxon>
        <taxon>Bruchinae</taxon>
        <taxon>Bruchini</taxon>
        <taxon>Acanthoscelides</taxon>
    </lineage>
</organism>
<dbReference type="AlphaFoldDB" id="A0A9P0JUN4"/>
<evidence type="ECO:0000313" key="1">
    <source>
        <dbReference type="EMBL" id="CAH1960646.1"/>
    </source>
</evidence>